<accession>A0A238D5H7</accession>
<keyword evidence="2" id="KW-1185">Reference proteome</keyword>
<dbReference type="AlphaFoldDB" id="A0A238D5H7"/>
<dbReference type="Proteomes" id="UP000214566">
    <property type="component" value="Unassembled WGS sequence"/>
</dbReference>
<dbReference type="EMBL" id="FLMQ01000056">
    <property type="protein sequence ID" value="SBP88578.1"/>
    <property type="molecule type" value="Genomic_DNA"/>
</dbReference>
<organism evidence="1 2">
    <name type="scientific">Thiomonas delicata</name>
    <name type="common">Thiomonas cuprina</name>
    <dbReference type="NCBI Taxonomy" id="364030"/>
    <lineage>
        <taxon>Bacteria</taxon>
        <taxon>Pseudomonadati</taxon>
        <taxon>Pseudomonadota</taxon>
        <taxon>Betaproteobacteria</taxon>
        <taxon>Burkholderiales</taxon>
        <taxon>Thiomonas</taxon>
    </lineage>
</organism>
<evidence type="ECO:0000313" key="2">
    <source>
        <dbReference type="Proteomes" id="UP000214566"/>
    </source>
</evidence>
<sequence length="71" mass="7614">MITGSVVPMNQQVDLNEGLGPILLARVLLVDKAPDVVSANAREAARELFVLANDMVTKVKNVQSAYPFSTS</sequence>
<name>A0A238D5H7_THIDL</name>
<gene>
    <name evidence="1" type="ORF">THIARS_70198</name>
</gene>
<evidence type="ECO:0000313" key="1">
    <source>
        <dbReference type="EMBL" id="SBP88578.1"/>
    </source>
</evidence>
<proteinExistence type="predicted"/>
<reference evidence="1 2" key="1">
    <citation type="submission" date="2016-06" db="EMBL/GenBank/DDBJ databases">
        <authorList>
            <person name="Kjaerup R.B."/>
            <person name="Dalgaard T.S."/>
            <person name="Juul-Madsen H.R."/>
        </authorList>
    </citation>
    <scope>NUCLEOTIDE SEQUENCE [LARGE SCALE GENOMIC DNA]</scope>
    <source>
        <strain evidence="1 2">DSM 16361</strain>
    </source>
</reference>
<protein>
    <submittedName>
        <fullName evidence="1">Uncharacterized protein</fullName>
    </submittedName>
</protein>